<dbReference type="STRING" id="570277.EZMO1_1354"/>
<reference evidence="1 2" key="1">
    <citation type="journal article" date="2016" name="Front. Microbiol.">
        <title>Genomic Insight into the Host-Endosymbiont Relationship of Endozoicomonas montiporae CL-33(T) with its Coral Host.</title>
        <authorList>
            <person name="Ding J.-Y."/>
            <person name="Shiu J.-H."/>
            <person name="Chen W.-M."/>
            <person name="Chiang Y.-R."/>
            <person name="Tang S.-L."/>
        </authorList>
    </citation>
    <scope>NUCLEOTIDE SEQUENCE [LARGE SCALE GENOMIC DNA]</scope>
    <source>
        <strain evidence="1 2">CL-33</strain>
    </source>
</reference>
<protein>
    <submittedName>
        <fullName evidence="1">Uncharacterized protein</fullName>
    </submittedName>
</protein>
<dbReference type="AlphaFoldDB" id="A0A142B9W7"/>
<proteinExistence type="predicted"/>
<accession>A0A142B9W7</accession>
<sequence>MEKYSEWPREWNCSEDDEKLSKELTSIFKDFLTALKKSNLSEKTIRRHKSSCHALGGYIISEIFGGSYRIPDCYVTSKLING</sequence>
<evidence type="ECO:0000313" key="2">
    <source>
        <dbReference type="Proteomes" id="UP000071065"/>
    </source>
</evidence>
<dbReference type="KEGG" id="emp:EZMO1_1354"/>
<dbReference type="RefSeq" id="WP_145912510.1">
    <property type="nucleotide sequence ID" value="NZ_CP013251.1"/>
</dbReference>
<dbReference type="OrthoDB" id="5471567at2"/>
<dbReference type="Proteomes" id="UP000071065">
    <property type="component" value="Chromosome"/>
</dbReference>
<organism evidence="1 2">
    <name type="scientific">Endozoicomonas montiporae CL-33</name>
    <dbReference type="NCBI Taxonomy" id="570277"/>
    <lineage>
        <taxon>Bacteria</taxon>
        <taxon>Pseudomonadati</taxon>
        <taxon>Pseudomonadota</taxon>
        <taxon>Gammaproteobacteria</taxon>
        <taxon>Oceanospirillales</taxon>
        <taxon>Endozoicomonadaceae</taxon>
        <taxon>Endozoicomonas</taxon>
    </lineage>
</organism>
<gene>
    <name evidence="1" type="ORF">EZMO1_1354</name>
</gene>
<name>A0A142B9W7_9GAMM</name>
<evidence type="ECO:0000313" key="1">
    <source>
        <dbReference type="EMBL" id="AMO55543.1"/>
    </source>
</evidence>
<dbReference type="EMBL" id="CP013251">
    <property type="protein sequence ID" value="AMO55543.1"/>
    <property type="molecule type" value="Genomic_DNA"/>
</dbReference>